<feature type="compositionally biased region" description="Basic residues" evidence="1">
    <location>
        <begin position="11"/>
        <end position="26"/>
    </location>
</feature>
<evidence type="ECO:0000313" key="3">
    <source>
        <dbReference type="Proteomes" id="UP000229777"/>
    </source>
</evidence>
<gene>
    <name evidence="2" type="ORF">CO049_03490</name>
</gene>
<feature type="region of interest" description="Disordered" evidence="1">
    <location>
        <begin position="11"/>
        <end position="34"/>
    </location>
</feature>
<evidence type="ECO:0000313" key="2">
    <source>
        <dbReference type="EMBL" id="PJC32002.1"/>
    </source>
</evidence>
<reference evidence="3" key="1">
    <citation type="submission" date="2017-09" db="EMBL/GenBank/DDBJ databases">
        <title>Depth-based differentiation of microbial function through sediment-hosted aquifers and enrichment of novel symbionts in the deep terrestrial subsurface.</title>
        <authorList>
            <person name="Probst A.J."/>
            <person name="Ladd B."/>
            <person name="Jarett J.K."/>
            <person name="Geller-Mcgrath D.E."/>
            <person name="Sieber C.M.K."/>
            <person name="Emerson J.B."/>
            <person name="Anantharaman K."/>
            <person name="Thomas B.C."/>
            <person name="Malmstrom R."/>
            <person name="Stieglmeier M."/>
            <person name="Klingl A."/>
            <person name="Woyke T."/>
            <person name="Ryan C.M."/>
            <person name="Banfield J.F."/>
        </authorList>
    </citation>
    <scope>NUCLEOTIDE SEQUENCE [LARGE SCALE GENOMIC DNA]</scope>
</reference>
<dbReference type="AlphaFoldDB" id="A0A2M8EZ39"/>
<organism evidence="2 3">
    <name type="scientific">Candidatus Roizmanbacteria bacterium CG_4_9_14_0_2_um_filter_36_12</name>
    <dbReference type="NCBI Taxonomy" id="1974837"/>
    <lineage>
        <taxon>Bacteria</taxon>
        <taxon>Candidatus Roizmaniibacteriota</taxon>
    </lineage>
</organism>
<sequence>MPKTYRIKGFQRKGGVKVKAQTRKAPKLSSAERKRRGRLALTKLVPAAEKWVGKVGFDECVKRLTGKPGITNPVKLCGFLKGEAKEKGVLAKVHKYVGRKGFRKYKIGGKKVLAKEYYKKKGKQKVGKGKGLKEWKA</sequence>
<dbReference type="EMBL" id="PFSA01000061">
    <property type="protein sequence ID" value="PJC32002.1"/>
    <property type="molecule type" value="Genomic_DNA"/>
</dbReference>
<accession>A0A2M8EZ39</accession>
<comment type="caution">
    <text evidence="2">The sequence shown here is derived from an EMBL/GenBank/DDBJ whole genome shotgun (WGS) entry which is preliminary data.</text>
</comment>
<evidence type="ECO:0000256" key="1">
    <source>
        <dbReference type="SAM" id="MobiDB-lite"/>
    </source>
</evidence>
<protein>
    <submittedName>
        <fullName evidence="2">Uncharacterized protein</fullName>
    </submittedName>
</protein>
<name>A0A2M8EZ39_9BACT</name>
<dbReference type="Proteomes" id="UP000229777">
    <property type="component" value="Unassembled WGS sequence"/>
</dbReference>
<proteinExistence type="predicted"/>